<organism evidence="2 3">
    <name type="scientific">Klebsormidium nitens</name>
    <name type="common">Green alga</name>
    <name type="synonym">Ulothrix nitens</name>
    <dbReference type="NCBI Taxonomy" id="105231"/>
    <lineage>
        <taxon>Eukaryota</taxon>
        <taxon>Viridiplantae</taxon>
        <taxon>Streptophyta</taxon>
        <taxon>Klebsormidiophyceae</taxon>
        <taxon>Klebsormidiales</taxon>
        <taxon>Klebsormidiaceae</taxon>
        <taxon>Klebsormidium</taxon>
    </lineage>
</organism>
<name>A0A1Y1I6Y1_KLENI</name>
<feature type="region of interest" description="Disordered" evidence="1">
    <location>
        <begin position="1"/>
        <end position="34"/>
    </location>
</feature>
<evidence type="ECO:0000313" key="3">
    <source>
        <dbReference type="Proteomes" id="UP000054558"/>
    </source>
</evidence>
<dbReference type="OrthoDB" id="439808at2759"/>
<feature type="compositionally biased region" description="Basic and acidic residues" evidence="1">
    <location>
        <begin position="1"/>
        <end position="21"/>
    </location>
</feature>
<dbReference type="AlphaFoldDB" id="A0A1Y1I6Y1"/>
<protein>
    <submittedName>
        <fullName evidence="2">Uncharacterized protein</fullName>
    </submittedName>
</protein>
<dbReference type="EMBL" id="DF237140">
    <property type="protein sequence ID" value="GAQ84486.1"/>
    <property type="molecule type" value="Genomic_DNA"/>
</dbReference>
<keyword evidence="3" id="KW-1185">Reference proteome</keyword>
<evidence type="ECO:0000313" key="2">
    <source>
        <dbReference type="EMBL" id="GAQ84486.1"/>
    </source>
</evidence>
<evidence type="ECO:0000256" key="1">
    <source>
        <dbReference type="SAM" id="MobiDB-lite"/>
    </source>
</evidence>
<sequence>MVRAFAKEAARPSLDDVERLSKGKPSKSKMGSRAVPHRLTLAERKAYEISKKKGFLVMRTNSRSYPLANTWRNYCEASGTPYIKIEQGSVAQSDTFYVDFSPMQEDPSRLEALREACLTEAARIIKTSEGGVASDSESDASASDSEQESEGLKALSDANLETLEANEYDQVSEGGYAFRLVCGRQETKAIAKAVLELAAKKS</sequence>
<feature type="compositionally biased region" description="Low complexity" evidence="1">
    <location>
        <begin position="133"/>
        <end position="144"/>
    </location>
</feature>
<feature type="region of interest" description="Disordered" evidence="1">
    <location>
        <begin position="128"/>
        <end position="156"/>
    </location>
</feature>
<accession>A0A1Y1I6Y1</accession>
<dbReference type="OMA" id="EAKAICQ"/>
<reference evidence="2 3" key="1">
    <citation type="journal article" date="2014" name="Nat. Commun.">
        <title>Klebsormidium flaccidum genome reveals primary factors for plant terrestrial adaptation.</title>
        <authorList>
            <person name="Hori K."/>
            <person name="Maruyama F."/>
            <person name="Fujisawa T."/>
            <person name="Togashi T."/>
            <person name="Yamamoto N."/>
            <person name="Seo M."/>
            <person name="Sato S."/>
            <person name="Yamada T."/>
            <person name="Mori H."/>
            <person name="Tajima N."/>
            <person name="Moriyama T."/>
            <person name="Ikeuchi M."/>
            <person name="Watanabe M."/>
            <person name="Wada H."/>
            <person name="Kobayashi K."/>
            <person name="Saito M."/>
            <person name="Masuda T."/>
            <person name="Sasaki-Sekimoto Y."/>
            <person name="Mashiguchi K."/>
            <person name="Awai K."/>
            <person name="Shimojima M."/>
            <person name="Masuda S."/>
            <person name="Iwai M."/>
            <person name="Nobusawa T."/>
            <person name="Narise T."/>
            <person name="Kondo S."/>
            <person name="Saito H."/>
            <person name="Sato R."/>
            <person name="Murakawa M."/>
            <person name="Ihara Y."/>
            <person name="Oshima-Yamada Y."/>
            <person name="Ohtaka K."/>
            <person name="Satoh M."/>
            <person name="Sonobe K."/>
            <person name="Ishii M."/>
            <person name="Ohtani R."/>
            <person name="Kanamori-Sato M."/>
            <person name="Honoki R."/>
            <person name="Miyazaki D."/>
            <person name="Mochizuki H."/>
            <person name="Umetsu J."/>
            <person name="Higashi K."/>
            <person name="Shibata D."/>
            <person name="Kamiya Y."/>
            <person name="Sato N."/>
            <person name="Nakamura Y."/>
            <person name="Tabata S."/>
            <person name="Ida S."/>
            <person name="Kurokawa K."/>
            <person name="Ohta H."/>
        </authorList>
    </citation>
    <scope>NUCLEOTIDE SEQUENCE [LARGE SCALE GENOMIC DNA]</scope>
    <source>
        <strain evidence="2 3">NIES-2285</strain>
    </source>
</reference>
<dbReference type="Proteomes" id="UP000054558">
    <property type="component" value="Unassembled WGS sequence"/>
</dbReference>
<proteinExistence type="predicted"/>
<gene>
    <name evidence="2" type="ORF">KFL_001910050</name>
</gene>